<dbReference type="InterPro" id="IPR004360">
    <property type="entry name" value="Glyas_Fos-R_dOase_dom"/>
</dbReference>
<protein>
    <submittedName>
        <fullName evidence="2">Catechol 2,3-dioxygenase</fullName>
    </submittedName>
</protein>
<dbReference type="CDD" id="cd07262">
    <property type="entry name" value="VOC_like"/>
    <property type="match status" value="1"/>
</dbReference>
<dbReference type="PANTHER" id="PTHR35006">
    <property type="entry name" value="GLYOXALASE FAMILY PROTEIN (AFU_ORTHOLOGUE AFUA_5G14830)"/>
    <property type="match status" value="1"/>
</dbReference>
<dbReference type="Proteomes" id="UP000198703">
    <property type="component" value="Unassembled WGS sequence"/>
</dbReference>
<dbReference type="InterPro" id="IPR029068">
    <property type="entry name" value="Glyas_Bleomycin-R_OHBP_Dase"/>
</dbReference>
<dbReference type="GO" id="GO:0051213">
    <property type="term" value="F:dioxygenase activity"/>
    <property type="evidence" value="ECO:0007669"/>
    <property type="project" value="UniProtKB-KW"/>
</dbReference>
<feature type="domain" description="VOC" evidence="1">
    <location>
        <begin position="20"/>
        <end position="143"/>
    </location>
</feature>
<dbReference type="Gene3D" id="3.10.180.10">
    <property type="entry name" value="2,3-Dihydroxybiphenyl 1,2-Dioxygenase, domain 1"/>
    <property type="match status" value="1"/>
</dbReference>
<dbReference type="PANTHER" id="PTHR35006:SF1">
    <property type="entry name" value="BLL2941 PROTEIN"/>
    <property type="match status" value="1"/>
</dbReference>
<evidence type="ECO:0000313" key="2">
    <source>
        <dbReference type="EMBL" id="SEB08811.1"/>
    </source>
</evidence>
<evidence type="ECO:0000313" key="3">
    <source>
        <dbReference type="Proteomes" id="UP000198703"/>
    </source>
</evidence>
<name>A0A1H4GHQ4_9RHOB</name>
<keyword evidence="2" id="KW-0560">Oxidoreductase</keyword>
<dbReference type="EMBL" id="FNQM01000071">
    <property type="protein sequence ID" value="SEB08811.1"/>
    <property type="molecule type" value="Genomic_DNA"/>
</dbReference>
<dbReference type="Pfam" id="PF00903">
    <property type="entry name" value="Glyoxalase"/>
    <property type="match status" value="1"/>
</dbReference>
<dbReference type="PROSITE" id="PS51819">
    <property type="entry name" value="VOC"/>
    <property type="match status" value="1"/>
</dbReference>
<keyword evidence="2" id="KW-0223">Dioxygenase</keyword>
<dbReference type="SUPFAM" id="SSF54593">
    <property type="entry name" value="Glyoxalase/Bleomycin resistance protein/Dihydroxybiphenyl dioxygenase"/>
    <property type="match status" value="1"/>
</dbReference>
<gene>
    <name evidence="2" type="ORF">SAMN05444370_1712</name>
</gene>
<dbReference type="RefSeq" id="WP_217632295.1">
    <property type="nucleotide sequence ID" value="NZ_FNQM01000071.1"/>
</dbReference>
<evidence type="ECO:0000259" key="1">
    <source>
        <dbReference type="PROSITE" id="PS51819"/>
    </source>
</evidence>
<keyword evidence="3" id="KW-1185">Reference proteome</keyword>
<proteinExistence type="predicted"/>
<dbReference type="AlphaFoldDB" id="A0A1H4GHQ4"/>
<sequence>MIGFIQRLLGGKPAKEKQNLIAFTMIGTNDLAKATAFYDALIGEMGGKRAVDLGDAVLYAGPDGGPLFAVTEPADKNPATVGNGAMIALAAPDDASIDRWHAKAVSLGAADGGAPGARERGPLKFYAAYFRDLDGNKLNFFRLY</sequence>
<organism evidence="2 3">
    <name type="scientific">Rubrimonas cliftonensis</name>
    <dbReference type="NCBI Taxonomy" id="89524"/>
    <lineage>
        <taxon>Bacteria</taxon>
        <taxon>Pseudomonadati</taxon>
        <taxon>Pseudomonadota</taxon>
        <taxon>Alphaproteobacteria</taxon>
        <taxon>Rhodobacterales</taxon>
        <taxon>Paracoccaceae</taxon>
        <taxon>Rubrimonas</taxon>
    </lineage>
</organism>
<reference evidence="2 3" key="1">
    <citation type="submission" date="2016-10" db="EMBL/GenBank/DDBJ databases">
        <authorList>
            <person name="de Groot N.N."/>
        </authorList>
    </citation>
    <scope>NUCLEOTIDE SEQUENCE [LARGE SCALE GENOMIC DNA]</scope>
    <source>
        <strain evidence="2 3">DSM 15345</strain>
    </source>
</reference>
<accession>A0A1H4GHQ4</accession>
<dbReference type="InterPro" id="IPR037523">
    <property type="entry name" value="VOC_core"/>
</dbReference>